<dbReference type="Pfam" id="PF01094">
    <property type="entry name" value="ANF_receptor"/>
    <property type="match status" value="1"/>
</dbReference>
<feature type="coiled-coil region" evidence="12">
    <location>
        <begin position="675"/>
        <end position="706"/>
    </location>
</feature>
<sequence length="885" mass="100477">MDRRFPYSIWIVITLYFGRIYADTENKLTEIVIAGLFPTSHDIDAGKIGRGVRPAVKLALDMVNNNTEILPGYDLQMTWNDTQCDMAKATKIFFDMMHENTSKVMLFGDACPNVTGPLAQISKWWNMSQLSYADTDPKLSDRSTYSNFFRTVPSDKDFNPAKVAFLKRYNWTRVATLFQDASIESDRYGIAHNKFIQVLDDANIEVLKVESFLDDPSSAVENIKKLDARIIVGFFNETMARKIFCSAFQQSMYGKKYQWILVGGYSKKWFSTKDISVPCRKHELLKAAEGYLMMESLMLTHSNERTTSGLTPKEYKKQYNDVREGEFSVFHGYAFDGIWVIAKALDTILRNKRYPTKVEEHFFRGDAMALALNETDFVGVTGRVHFDGPDRIGLVSVKQLQDKKLKEIGSYDRSTDDLVITDKIQWTGNGPPMDRNLVRTEMLRVSAVIYSGISVLASIGIIIAVVFLVINILFRHHRYIKMSSPNMNNIIIIGCMVSYASVYLLGSEGGAMKRIHSSSLCVIIHDYKLFCMVFTLVLLDAIILTTWQIMDPLYKDTRNLSSYVFGCFLAWDTRHVTISALNDSKYIGMSVYNVVMMCLSGAAISFVINDKPNPEFIIISLLIIFCTTITLCLVFVPKIVELKIDPRGDDRRIRATLKRKGKKKEENGPLFKKDIKDVEELNKQYKEIIKQKRAEIRNLLEQLGEDPDSFLYKGKYTLGDTPRKTVVGLRVSDSPTKVSRVSSTLEGEDLSMCSEYTNTWSVDTSQVRKRLLLMSTKSVTSSETTNTDSIELTDLRKGQNIRMANMRQSSYDEQEEFGGVYLGPPECSKIHKCIGNANDRNHVIPNNKINEEVRLTDLNLTVKYNAISDVDSLSSFPGIPLISLQ</sequence>
<evidence type="ECO:0000256" key="11">
    <source>
        <dbReference type="ARBA" id="ARBA00073785"/>
    </source>
</evidence>
<evidence type="ECO:0000256" key="5">
    <source>
        <dbReference type="ARBA" id="ARBA00022989"/>
    </source>
</evidence>
<dbReference type="InterPro" id="IPR001828">
    <property type="entry name" value="ANF_lig-bd_rcpt"/>
</dbReference>
<dbReference type="PANTHER" id="PTHR10519:SF74">
    <property type="entry name" value="GAMMA-AMINOBUTYRIC ACID TYPE B RECEPTOR SUBUNIT 2"/>
    <property type="match status" value="1"/>
</dbReference>
<name>A0A6J8DMJ5_MYTCO</name>
<protein>
    <recommendedName>
        <fullName evidence="11">Gamma-aminobutyric acid type B receptor subunit 2</fullName>
    </recommendedName>
</protein>
<proteinExistence type="predicted"/>
<accession>A0A6J8DMJ5</accession>
<dbReference type="GO" id="GO:0004965">
    <property type="term" value="F:G protein-coupled GABA receptor activity"/>
    <property type="evidence" value="ECO:0007669"/>
    <property type="project" value="InterPro"/>
</dbReference>
<dbReference type="PANTHER" id="PTHR10519">
    <property type="entry name" value="GABA-B RECEPTOR"/>
    <property type="match status" value="1"/>
</dbReference>
<feature type="transmembrane region" description="Helical" evidence="13">
    <location>
        <begin position="616"/>
        <end position="636"/>
    </location>
</feature>
<evidence type="ECO:0000256" key="12">
    <source>
        <dbReference type="SAM" id="Coils"/>
    </source>
</evidence>
<keyword evidence="9" id="KW-0325">Glycoprotein</keyword>
<evidence type="ECO:0000313" key="16">
    <source>
        <dbReference type="Proteomes" id="UP000507470"/>
    </source>
</evidence>
<dbReference type="InterPro" id="IPR017979">
    <property type="entry name" value="GPCR_3_CS"/>
</dbReference>
<dbReference type="GO" id="GO:0038039">
    <property type="term" value="C:G protein-coupled receptor heterodimeric complex"/>
    <property type="evidence" value="ECO:0007669"/>
    <property type="project" value="TreeGrafter"/>
</dbReference>
<evidence type="ECO:0000256" key="6">
    <source>
        <dbReference type="ARBA" id="ARBA00023040"/>
    </source>
</evidence>
<keyword evidence="3 13" id="KW-0812">Transmembrane</keyword>
<evidence type="ECO:0000256" key="1">
    <source>
        <dbReference type="ARBA" id="ARBA00004651"/>
    </source>
</evidence>
<feature type="domain" description="G-protein coupled receptors family 3 profile" evidence="14">
    <location>
        <begin position="564"/>
        <end position="658"/>
    </location>
</feature>
<dbReference type="Proteomes" id="UP000507470">
    <property type="component" value="Unassembled WGS sequence"/>
</dbReference>
<keyword evidence="2" id="KW-1003">Cell membrane</keyword>
<dbReference type="InterPro" id="IPR028082">
    <property type="entry name" value="Peripla_BP_I"/>
</dbReference>
<evidence type="ECO:0000256" key="10">
    <source>
        <dbReference type="ARBA" id="ARBA00023224"/>
    </source>
</evidence>
<keyword evidence="7 13" id="KW-0472">Membrane</keyword>
<gene>
    <name evidence="15" type="ORF">MCOR_42100</name>
</gene>
<comment type="subcellular location">
    <subcellularLocation>
        <location evidence="1">Cell membrane</location>
        <topology evidence="1">Multi-pass membrane protein</topology>
    </subcellularLocation>
</comment>
<evidence type="ECO:0000256" key="13">
    <source>
        <dbReference type="SAM" id="Phobius"/>
    </source>
</evidence>
<dbReference type="PRINTS" id="PR01177">
    <property type="entry name" value="GABAB1RECPTR"/>
</dbReference>
<feature type="transmembrane region" description="Helical" evidence="13">
    <location>
        <begin position="591"/>
        <end position="609"/>
    </location>
</feature>
<dbReference type="PRINTS" id="PR01176">
    <property type="entry name" value="GABABRECEPTR"/>
</dbReference>
<keyword evidence="6" id="KW-0297">G-protein coupled receptor</keyword>
<keyword evidence="5 13" id="KW-1133">Transmembrane helix</keyword>
<evidence type="ECO:0000313" key="15">
    <source>
        <dbReference type="EMBL" id="CAC5408731.1"/>
    </source>
</evidence>
<feature type="transmembrane region" description="Helical" evidence="13">
    <location>
        <begin position="527"/>
        <end position="550"/>
    </location>
</feature>
<dbReference type="Gene3D" id="3.40.50.2300">
    <property type="match status" value="2"/>
</dbReference>
<evidence type="ECO:0000256" key="2">
    <source>
        <dbReference type="ARBA" id="ARBA00022475"/>
    </source>
</evidence>
<evidence type="ECO:0000256" key="3">
    <source>
        <dbReference type="ARBA" id="ARBA00022692"/>
    </source>
</evidence>
<evidence type="ECO:0000256" key="7">
    <source>
        <dbReference type="ARBA" id="ARBA00023136"/>
    </source>
</evidence>
<dbReference type="InterPro" id="IPR002455">
    <property type="entry name" value="GPCR3_GABA-B"/>
</dbReference>
<keyword evidence="8" id="KW-0675">Receptor</keyword>
<dbReference type="Pfam" id="PF00003">
    <property type="entry name" value="7tm_3"/>
    <property type="match status" value="2"/>
</dbReference>
<organism evidence="15 16">
    <name type="scientific">Mytilus coruscus</name>
    <name type="common">Sea mussel</name>
    <dbReference type="NCBI Taxonomy" id="42192"/>
    <lineage>
        <taxon>Eukaryota</taxon>
        <taxon>Metazoa</taxon>
        <taxon>Spiralia</taxon>
        <taxon>Lophotrochozoa</taxon>
        <taxon>Mollusca</taxon>
        <taxon>Bivalvia</taxon>
        <taxon>Autobranchia</taxon>
        <taxon>Pteriomorphia</taxon>
        <taxon>Mytilida</taxon>
        <taxon>Mytiloidea</taxon>
        <taxon>Mytilidae</taxon>
        <taxon>Mytilinae</taxon>
        <taxon>Mytilus</taxon>
    </lineage>
</organism>
<evidence type="ECO:0000256" key="8">
    <source>
        <dbReference type="ARBA" id="ARBA00023170"/>
    </source>
</evidence>
<evidence type="ECO:0000259" key="14">
    <source>
        <dbReference type="PROSITE" id="PS50259"/>
    </source>
</evidence>
<dbReference type="CDD" id="cd06366">
    <property type="entry name" value="PBP1_GABAb_receptor"/>
    <property type="match status" value="1"/>
</dbReference>
<dbReference type="AlphaFoldDB" id="A0A6J8DMJ5"/>
<keyword evidence="12" id="KW-0175">Coiled coil</keyword>
<dbReference type="PROSITE" id="PS50259">
    <property type="entry name" value="G_PROTEIN_RECEP_F3_4"/>
    <property type="match status" value="1"/>
</dbReference>
<evidence type="ECO:0000256" key="4">
    <source>
        <dbReference type="ARBA" id="ARBA00022729"/>
    </source>
</evidence>
<dbReference type="GO" id="GO:0007214">
    <property type="term" value="P:gamma-aminobutyric acid signaling pathway"/>
    <property type="evidence" value="ECO:0007669"/>
    <property type="project" value="TreeGrafter"/>
</dbReference>
<keyword evidence="4" id="KW-0732">Signal</keyword>
<dbReference type="SUPFAM" id="SSF53822">
    <property type="entry name" value="Periplasmic binding protein-like I"/>
    <property type="match status" value="1"/>
</dbReference>
<feature type="transmembrane region" description="Helical" evidence="13">
    <location>
        <begin position="486"/>
        <end position="506"/>
    </location>
</feature>
<dbReference type="InterPro" id="IPR017978">
    <property type="entry name" value="GPCR_3_C"/>
</dbReference>
<feature type="transmembrane region" description="Helical" evidence="13">
    <location>
        <begin position="447"/>
        <end position="474"/>
    </location>
</feature>
<keyword evidence="16" id="KW-1185">Reference proteome</keyword>
<evidence type="ECO:0000256" key="9">
    <source>
        <dbReference type="ARBA" id="ARBA00023180"/>
    </source>
</evidence>
<keyword evidence="10" id="KW-0807">Transducer</keyword>
<dbReference type="EMBL" id="CACVKT020007594">
    <property type="protein sequence ID" value="CAC5408731.1"/>
    <property type="molecule type" value="Genomic_DNA"/>
</dbReference>
<dbReference type="PROSITE" id="PS00981">
    <property type="entry name" value="G_PROTEIN_RECEP_F3_3"/>
    <property type="match status" value="1"/>
</dbReference>
<dbReference type="OrthoDB" id="2150267at2759"/>
<dbReference type="FunFam" id="3.40.50.2300:FF:000063">
    <property type="entry name" value="Gamma-aminobutyric acid type B receptor subunit"/>
    <property type="match status" value="1"/>
</dbReference>
<reference evidence="15 16" key="1">
    <citation type="submission" date="2020-06" db="EMBL/GenBank/DDBJ databases">
        <authorList>
            <person name="Li R."/>
            <person name="Bekaert M."/>
        </authorList>
    </citation>
    <scope>NUCLEOTIDE SEQUENCE [LARGE SCALE GENOMIC DNA]</scope>
    <source>
        <strain evidence="16">wild</strain>
    </source>
</reference>